<evidence type="ECO:0000256" key="6">
    <source>
        <dbReference type="ARBA" id="ARBA00022847"/>
    </source>
</evidence>
<evidence type="ECO:0000313" key="15">
    <source>
        <dbReference type="EMBL" id="EEG78945.1"/>
    </source>
</evidence>
<dbReference type="PRINTS" id="PR00173">
    <property type="entry name" value="EDTRNSPORT"/>
</dbReference>
<dbReference type="InterPro" id="IPR038377">
    <property type="entry name" value="Na/Glc_symporter_sf"/>
</dbReference>
<keyword evidence="9" id="KW-0406">Ion transport</keyword>
<evidence type="ECO:0000256" key="2">
    <source>
        <dbReference type="ARBA" id="ARBA00006434"/>
    </source>
</evidence>
<feature type="transmembrane region" description="Helical" evidence="14">
    <location>
        <begin position="419"/>
        <end position="439"/>
    </location>
</feature>
<gene>
    <name evidence="15" type="ORF">DealDRAFT_0219</name>
</gene>
<dbReference type="Proteomes" id="UP000006443">
    <property type="component" value="Unassembled WGS sequence"/>
</dbReference>
<comment type="similarity">
    <text evidence="2 13">Belongs to the sodium:solute symporter (SSF) (TC 2.A.21) family.</text>
</comment>
<keyword evidence="5 14" id="KW-0812">Transmembrane</keyword>
<reference evidence="15 16" key="1">
    <citation type="submission" date="2009-02" db="EMBL/GenBank/DDBJ databases">
        <title>Sequencing of the draft genome and assembly of Dethiobacter alkaliphilus AHT 1.</title>
        <authorList>
            <consortium name="US DOE Joint Genome Institute (JGI-PGF)"/>
            <person name="Lucas S."/>
            <person name="Copeland A."/>
            <person name="Lapidus A."/>
            <person name="Glavina del Rio T."/>
            <person name="Dalin E."/>
            <person name="Tice H."/>
            <person name="Bruce D."/>
            <person name="Goodwin L."/>
            <person name="Pitluck S."/>
            <person name="Larimer F."/>
            <person name="Land M.L."/>
            <person name="Hauser L."/>
            <person name="Muyzer G."/>
        </authorList>
    </citation>
    <scope>NUCLEOTIDE SEQUENCE [LARGE SCALE GENOMIC DNA]</scope>
    <source>
        <strain evidence="15 16">AHT 1</strain>
    </source>
</reference>
<organism evidence="15 16">
    <name type="scientific">Dethiobacter alkaliphilus AHT 1</name>
    <dbReference type="NCBI Taxonomy" id="555088"/>
    <lineage>
        <taxon>Bacteria</taxon>
        <taxon>Bacillati</taxon>
        <taxon>Bacillota</taxon>
        <taxon>Dethiobacteria</taxon>
        <taxon>Dethiobacterales</taxon>
        <taxon>Dethiobacteraceae</taxon>
        <taxon>Dethiobacter</taxon>
    </lineage>
</organism>
<dbReference type="InterPro" id="IPR001734">
    <property type="entry name" value="Na/solute_symporter"/>
</dbReference>
<dbReference type="RefSeq" id="WP_008514029.1">
    <property type="nucleotide sequence ID" value="NZ_ACJM01000001.1"/>
</dbReference>
<proteinExistence type="inferred from homology"/>
<keyword evidence="7 14" id="KW-1133">Transmembrane helix</keyword>
<keyword evidence="10 14" id="KW-0472">Membrane</keyword>
<keyword evidence="4" id="KW-1003">Cell membrane</keyword>
<keyword evidence="16" id="KW-1185">Reference proteome</keyword>
<feature type="transmembrane region" description="Helical" evidence="14">
    <location>
        <begin position="496"/>
        <end position="514"/>
    </location>
</feature>
<evidence type="ECO:0000256" key="4">
    <source>
        <dbReference type="ARBA" id="ARBA00022475"/>
    </source>
</evidence>
<comment type="catalytic activity">
    <reaction evidence="12">
        <text>L-proline(in) + Na(+)(in) = L-proline(out) + Na(+)(out)</text>
        <dbReference type="Rhea" id="RHEA:28967"/>
        <dbReference type="ChEBI" id="CHEBI:29101"/>
        <dbReference type="ChEBI" id="CHEBI:60039"/>
    </reaction>
</comment>
<evidence type="ECO:0000256" key="3">
    <source>
        <dbReference type="ARBA" id="ARBA00022448"/>
    </source>
</evidence>
<dbReference type="InterPro" id="IPR050277">
    <property type="entry name" value="Sodium:Solute_Symporter"/>
</dbReference>
<feature type="transmembrane region" description="Helical" evidence="14">
    <location>
        <begin position="245"/>
        <end position="263"/>
    </location>
</feature>
<dbReference type="OrthoDB" id="9810181at2"/>
<comment type="caution">
    <text evidence="15">The sequence shown here is derived from an EMBL/GenBank/DDBJ whole genome shotgun (WGS) entry which is preliminary data.</text>
</comment>
<keyword evidence="11" id="KW-0739">Sodium transport</keyword>
<feature type="transmembrane region" description="Helical" evidence="14">
    <location>
        <begin position="6"/>
        <end position="25"/>
    </location>
</feature>
<dbReference type="GO" id="GO:0005298">
    <property type="term" value="F:proline:sodium symporter activity"/>
    <property type="evidence" value="ECO:0007669"/>
    <property type="project" value="TreeGrafter"/>
</dbReference>
<keyword evidence="3" id="KW-0813">Transport</keyword>
<dbReference type="PANTHER" id="PTHR48086">
    <property type="entry name" value="SODIUM/PROLINE SYMPORTER-RELATED"/>
    <property type="match status" value="1"/>
</dbReference>
<dbReference type="EMBL" id="ACJM01000001">
    <property type="protein sequence ID" value="EEG78945.1"/>
    <property type="molecule type" value="Genomic_DNA"/>
</dbReference>
<feature type="transmembrane region" description="Helical" evidence="14">
    <location>
        <begin position="152"/>
        <end position="173"/>
    </location>
</feature>
<evidence type="ECO:0000256" key="1">
    <source>
        <dbReference type="ARBA" id="ARBA00004651"/>
    </source>
</evidence>
<dbReference type="Pfam" id="PF00474">
    <property type="entry name" value="SSF"/>
    <property type="match status" value="1"/>
</dbReference>
<sequence length="530" mass="56497">MNITTLTIVILIYLAIMTGLMALGYKKTKTDADYMVAGRSMHPWVMALSYGAAFISTSAIIGFGGAAGLFGFSLLWLTVLTIFVGIFIAFAVFGVRIRRMSCNLNCDTFPSMLGTRFQSKGLTAYAGLLIFLLMPAYTSAILIGGARFLQDALAMPFNISLLILAVLVGIYVVSGGLRGVMYTDAFFAVVMLIGMAALLLSTYNAVGGIIPGHTGLSALASMVPEALTEQGHRGWTAMPAVGSSIWWTVISTMVLGVGIGVLAQPQLTMRFMTVKQPKSIYQAILVGGIFIFFMTGTAFIVGPLSNLYFVQNQGQIALQVAEGNMDRIIPIFVSQIMPNWFLYFFMLSLLSAAVSTLVSLLHVQGAAFARDLVDTLGAGKLVPQFGTRHWAKAGVLVSLLAAVVLAYVLPAGVIARATAFWFGICAAAFLPTLTAALYWPAATKAGALASTISGSLISGLGYVLLKEQEAVAIGLVSRLFDRATLLPFPWTHIDPLIYALPISAVVLVVVSLVTQKPAAQHLKDTFDKVA</sequence>
<dbReference type="GO" id="GO:0005886">
    <property type="term" value="C:plasma membrane"/>
    <property type="evidence" value="ECO:0007669"/>
    <property type="project" value="UniProtKB-SubCell"/>
</dbReference>
<evidence type="ECO:0000256" key="12">
    <source>
        <dbReference type="ARBA" id="ARBA00033708"/>
    </source>
</evidence>
<dbReference type="GO" id="GO:0015824">
    <property type="term" value="P:proline transport"/>
    <property type="evidence" value="ECO:0007669"/>
    <property type="project" value="TreeGrafter"/>
</dbReference>
<evidence type="ECO:0000313" key="16">
    <source>
        <dbReference type="Proteomes" id="UP000006443"/>
    </source>
</evidence>
<feature type="transmembrane region" description="Helical" evidence="14">
    <location>
        <begin position="340"/>
        <end position="361"/>
    </location>
</feature>
<dbReference type="PROSITE" id="PS50283">
    <property type="entry name" value="NA_SOLUT_SYMP_3"/>
    <property type="match status" value="1"/>
</dbReference>
<evidence type="ECO:0000256" key="11">
    <source>
        <dbReference type="ARBA" id="ARBA00023201"/>
    </source>
</evidence>
<evidence type="ECO:0000256" key="13">
    <source>
        <dbReference type="RuleBase" id="RU362091"/>
    </source>
</evidence>
<dbReference type="PANTHER" id="PTHR48086:SF3">
    <property type="entry name" value="SODIUM_PROLINE SYMPORTER"/>
    <property type="match status" value="1"/>
</dbReference>
<feature type="transmembrane region" description="Helical" evidence="14">
    <location>
        <begin position="74"/>
        <end position="95"/>
    </location>
</feature>
<keyword evidence="6" id="KW-0769">Symport</keyword>
<name>C0GCL0_DETAL</name>
<feature type="transmembrane region" description="Helical" evidence="14">
    <location>
        <begin position="283"/>
        <end position="302"/>
    </location>
</feature>
<feature type="transmembrane region" description="Helical" evidence="14">
    <location>
        <begin position="45"/>
        <end position="68"/>
    </location>
</feature>
<feature type="transmembrane region" description="Helical" evidence="14">
    <location>
        <begin position="122"/>
        <end position="146"/>
    </location>
</feature>
<evidence type="ECO:0000256" key="9">
    <source>
        <dbReference type="ARBA" id="ARBA00023065"/>
    </source>
</evidence>
<dbReference type="CDD" id="cd10322">
    <property type="entry name" value="SLC5sbd"/>
    <property type="match status" value="1"/>
</dbReference>
<dbReference type="STRING" id="555088.DealDRAFT_0219"/>
<evidence type="ECO:0000256" key="5">
    <source>
        <dbReference type="ARBA" id="ARBA00022692"/>
    </source>
</evidence>
<accession>C0GCL0</accession>
<dbReference type="GO" id="GO:0015193">
    <property type="term" value="F:L-proline transmembrane transporter activity"/>
    <property type="evidence" value="ECO:0007669"/>
    <property type="project" value="TreeGrafter"/>
</dbReference>
<dbReference type="Gene3D" id="1.20.1730.10">
    <property type="entry name" value="Sodium/glucose cotransporter"/>
    <property type="match status" value="1"/>
</dbReference>
<keyword evidence="8" id="KW-0915">Sodium</keyword>
<protein>
    <submittedName>
        <fullName evidence="15">Na+/solute symporter</fullName>
    </submittedName>
</protein>
<comment type="subcellular location">
    <subcellularLocation>
        <location evidence="1">Cell membrane</location>
        <topology evidence="1">Multi-pass membrane protein</topology>
    </subcellularLocation>
</comment>
<dbReference type="eggNOG" id="COG0591">
    <property type="taxonomic scope" value="Bacteria"/>
</dbReference>
<feature type="transmembrane region" description="Helical" evidence="14">
    <location>
        <begin position="393"/>
        <end position="413"/>
    </location>
</feature>
<feature type="transmembrane region" description="Helical" evidence="14">
    <location>
        <begin position="446"/>
        <end position="465"/>
    </location>
</feature>
<feature type="transmembrane region" description="Helical" evidence="14">
    <location>
        <begin position="185"/>
        <end position="206"/>
    </location>
</feature>
<dbReference type="AlphaFoldDB" id="C0GCL0"/>
<evidence type="ECO:0000256" key="10">
    <source>
        <dbReference type="ARBA" id="ARBA00023136"/>
    </source>
</evidence>
<evidence type="ECO:0000256" key="14">
    <source>
        <dbReference type="SAM" id="Phobius"/>
    </source>
</evidence>
<evidence type="ECO:0000256" key="7">
    <source>
        <dbReference type="ARBA" id="ARBA00022989"/>
    </source>
</evidence>
<evidence type="ECO:0000256" key="8">
    <source>
        <dbReference type="ARBA" id="ARBA00023053"/>
    </source>
</evidence>